<feature type="region of interest" description="Disordered" evidence="1">
    <location>
        <begin position="281"/>
        <end position="314"/>
    </location>
</feature>
<reference evidence="3 4" key="1">
    <citation type="submission" date="2019-03" db="EMBL/GenBank/DDBJ databases">
        <authorList>
            <person name="Gaulin E."/>
            <person name="Dumas B."/>
        </authorList>
    </citation>
    <scope>NUCLEOTIDE SEQUENCE [LARGE SCALE GENOMIC DNA]</scope>
    <source>
        <strain evidence="3">CBS 568.67</strain>
    </source>
</reference>
<evidence type="ECO:0000313" key="4">
    <source>
        <dbReference type="Proteomes" id="UP000332933"/>
    </source>
</evidence>
<dbReference type="EMBL" id="CAADRA010005362">
    <property type="protein sequence ID" value="VFT88998.1"/>
    <property type="molecule type" value="Genomic_DNA"/>
</dbReference>
<keyword evidence="4" id="KW-1185">Reference proteome</keyword>
<evidence type="ECO:0000256" key="1">
    <source>
        <dbReference type="SAM" id="MobiDB-lite"/>
    </source>
</evidence>
<organism evidence="3 4">
    <name type="scientific">Aphanomyces stellatus</name>
    <dbReference type="NCBI Taxonomy" id="120398"/>
    <lineage>
        <taxon>Eukaryota</taxon>
        <taxon>Sar</taxon>
        <taxon>Stramenopiles</taxon>
        <taxon>Oomycota</taxon>
        <taxon>Saprolegniomycetes</taxon>
        <taxon>Saprolegniales</taxon>
        <taxon>Verrucalvaceae</taxon>
        <taxon>Aphanomyces</taxon>
    </lineage>
</organism>
<proteinExistence type="predicted"/>
<evidence type="ECO:0000313" key="2">
    <source>
        <dbReference type="EMBL" id="KAF0697150.1"/>
    </source>
</evidence>
<dbReference type="AlphaFoldDB" id="A0A485KWS8"/>
<evidence type="ECO:0000313" key="3">
    <source>
        <dbReference type="EMBL" id="VFT88998.1"/>
    </source>
</evidence>
<feature type="compositionally biased region" description="Low complexity" evidence="1">
    <location>
        <begin position="289"/>
        <end position="298"/>
    </location>
</feature>
<dbReference type="EMBL" id="VJMH01005341">
    <property type="protein sequence ID" value="KAF0697150.1"/>
    <property type="molecule type" value="Genomic_DNA"/>
</dbReference>
<feature type="region of interest" description="Disordered" evidence="1">
    <location>
        <begin position="443"/>
        <end position="469"/>
    </location>
</feature>
<reference evidence="2" key="2">
    <citation type="submission" date="2019-06" db="EMBL/GenBank/DDBJ databases">
        <title>Genomics analysis of Aphanomyces spp. identifies a new class of oomycete effector associated with host adaptation.</title>
        <authorList>
            <person name="Gaulin E."/>
        </authorList>
    </citation>
    <scope>NUCLEOTIDE SEQUENCE</scope>
    <source>
        <strain evidence="2">CBS 578.67</strain>
    </source>
</reference>
<name>A0A485KWS8_9STRA</name>
<gene>
    <name evidence="3" type="primary">Aste57867_12144</name>
    <name evidence="2" type="ORF">As57867_012099</name>
    <name evidence="3" type="ORF">ASTE57867_12144</name>
</gene>
<protein>
    <submittedName>
        <fullName evidence="3">Aste57867_12144 protein</fullName>
    </submittedName>
</protein>
<dbReference type="Proteomes" id="UP000332933">
    <property type="component" value="Unassembled WGS sequence"/>
</dbReference>
<sequence length="469" mass="51178">MATAADDVVEGGGKADLQASVGPHLIDLTDDDEQPMILEGQSASEYTVVDLTKDDEATNTSVIDLTGVDVNDAMDVHGERSNLVEARVAGIAPSTLPATSTKRTQAAVVIPVVVPLRDDESDDGVDGAPWGRRVLPANIPLDDAILPRRQLTSRVFRWAHLPPSAHPRHVPHGFVFPNPSCAIMWQRWFWGDPDGGLGPFRRFTAADFDGDAASQARLEGTSVVMGVFASHAIARAAAATEDDLAALPPRAFDAAFHTSFRHLFPDRDASTEPIASFFPVDSCEPSMPAPSRQPAAKRAPPRPKSATTPPPRITVPSKWKFAPTTCREMWILYFEGDGSIGPYRDVVPNGSKVNTHRFRQAKLVMECLVQLGMEDDADAPVSLSAAVTKVAAMRSSRRASLFDKAFRRFCARTTWTTTEWAGAAMAPTELAYSWLEQWQGGCRRKRMPPRVPDDDDDALRSRPRARHAP</sequence>
<accession>A0A485KWS8</accession>